<evidence type="ECO:0000256" key="2">
    <source>
        <dbReference type="ARBA" id="ARBA00022741"/>
    </source>
</evidence>
<evidence type="ECO:0000256" key="3">
    <source>
        <dbReference type="ARBA" id="ARBA00023134"/>
    </source>
</evidence>
<dbReference type="InterPro" id="IPR054696">
    <property type="entry name" value="GTP-eEF1A_C"/>
</dbReference>
<name>A0A1L9VQM0_ASPGL</name>
<keyword evidence="3" id="KW-0342">GTP-binding</keyword>
<dbReference type="RefSeq" id="XP_022402878.1">
    <property type="nucleotide sequence ID" value="XM_022543377.1"/>
</dbReference>
<feature type="domain" description="GTP-eEF1A C-terminal" evidence="5">
    <location>
        <begin position="241"/>
        <end position="335"/>
    </location>
</feature>
<organism evidence="6 7">
    <name type="scientific">Aspergillus glaucus CBS 516.65</name>
    <dbReference type="NCBI Taxonomy" id="1160497"/>
    <lineage>
        <taxon>Eukaryota</taxon>
        <taxon>Fungi</taxon>
        <taxon>Dikarya</taxon>
        <taxon>Ascomycota</taxon>
        <taxon>Pezizomycotina</taxon>
        <taxon>Eurotiomycetes</taxon>
        <taxon>Eurotiomycetidae</taxon>
        <taxon>Eurotiales</taxon>
        <taxon>Aspergillaceae</taxon>
        <taxon>Aspergillus</taxon>
        <taxon>Aspergillus subgen. Aspergillus</taxon>
    </lineage>
</organism>
<dbReference type="AlphaFoldDB" id="A0A1L9VQM0"/>
<dbReference type="InterPro" id="IPR027417">
    <property type="entry name" value="P-loop_NTPase"/>
</dbReference>
<dbReference type="Pfam" id="PF22594">
    <property type="entry name" value="GTP-eEF1A_C"/>
    <property type="match status" value="1"/>
</dbReference>
<dbReference type="STRING" id="1160497.A0A1L9VQM0"/>
<evidence type="ECO:0000256" key="1">
    <source>
        <dbReference type="ARBA" id="ARBA00013870"/>
    </source>
</evidence>
<evidence type="ECO:0000256" key="4">
    <source>
        <dbReference type="SAM" id="MobiDB-lite"/>
    </source>
</evidence>
<dbReference type="InterPro" id="IPR009001">
    <property type="entry name" value="Transl_elong_EF1A/Init_IF2_C"/>
</dbReference>
<dbReference type="SUPFAM" id="SSF50447">
    <property type="entry name" value="Translation proteins"/>
    <property type="match status" value="1"/>
</dbReference>
<reference evidence="7" key="1">
    <citation type="journal article" date="2017" name="Genome Biol.">
        <title>Comparative genomics reveals high biological diversity and specific adaptations in the industrially and medically important fungal genus Aspergillus.</title>
        <authorList>
            <person name="de Vries R.P."/>
            <person name="Riley R."/>
            <person name="Wiebenga A."/>
            <person name="Aguilar-Osorio G."/>
            <person name="Amillis S."/>
            <person name="Uchima C.A."/>
            <person name="Anderluh G."/>
            <person name="Asadollahi M."/>
            <person name="Askin M."/>
            <person name="Barry K."/>
            <person name="Battaglia E."/>
            <person name="Bayram O."/>
            <person name="Benocci T."/>
            <person name="Braus-Stromeyer S.A."/>
            <person name="Caldana C."/>
            <person name="Canovas D."/>
            <person name="Cerqueira G.C."/>
            <person name="Chen F."/>
            <person name="Chen W."/>
            <person name="Choi C."/>
            <person name="Clum A."/>
            <person name="Dos Santos R.A."/>
            <person name="Damasio A.R."/>
            <person name="Diallinas G."/>
            <person name="Emri T."/>
            <person name="Fekete E."/>
            <person name="Flipphi M."/>
            <person name="Freyberg S."/>
            <person name="Gallo A."/>
            <person name="Gournas C."/>
            <person name="Habgood R."/>
            <person name="Hainaut M."/>
            <person name="Harispe M.L."/>
            <person name="Henrissat B."/>
            <person name="Hilden K.S."/>
            <person name="Hope R."/>
            <person name="Hossain A."/>
            <person name="Karabika E."/>
            <person name="Karaffa L."/>
            <person name="Karanyi Z."/>
            <person name="Krasevec N."/>
            <person name="Kuo A."/>
            <person name="Kusch H."/>
            <person name="LaButti K."/>
            <person name="Lagendijk E.L."/>
            <person name="Lapidus A."/>
            <person name="Levasseur A."/>
            <person name="Lindquist E."/>
            <person name="Lipzen A."/>
            <person name="Logrieco A.F."/>
            <person name="MacCabe A."/>
            <person name="Maekelae M.R."/>
            <person name="Malavazi I."/>
            <person name="Melin P."/>
            <person name="Meyer V."/>
            <person name="Mielnichuk N."/>
            <person name="Miskei M."/>
            <person name="Molnar A.P."/>
            <person name="Mule G."/>
            <person name="Ngan C.Y."/>
            <person name="Orejas M."/>
            <person name="Orosz E."/>
            <person name="Ouedraogo J.P."/>
            <person name="Overkamp K.M."/>
            <person name="Park H.-S."/>
            <person name="Perrone G."/>
            <person name="Piumi F."/>
            <person name="Punt P.J."/>
            <person name="Ram A.F."/>
            <person name="Ramon A."/>
            <person name="Rauscher S."/>
            <person name="Record E."/>
            <person name="Riano-Pachon D.M."/>
            <person name="Robert V."/>
            <person name="Roehrig J."/>
            <person name="Ruller R."/>
            <person name="Salamov A."/>
            <person name="Salih N.S."/>
            <person name="Samson R.A."/>
            <person name="Sandor E."/>
            <person name="Sanguinetti M."/>
            <person name="Schuetze T."/>
            <person name="Sepcic K."/>
            <person name="Shelest E."/>
            <person name="Sherlock G."/>
            <person name="Sophianopoulou V."/>
            <person name="Squina F.M."/>
            <person name="Sun H."/>
            <person name="Susca A."/>
            <person name="Todd R.B."/>
            <person name="Tsang A."/>
            <person name="Unkles S.E."/>
            <person name="van de Wiele N."/>
            <person name="van Rossen-Uffink D."/>
            <person name="Oliveira J.V."/>
            <person name="Vesth T.C."/>
            <person name="Visser J."/>
            <person name="Yu J.-H."/>
            <person name="Zhou M."/>
            <person name="Andersen M.R."/>
            <person name="Archer D.B."/>
            <person name="Baker S.E."/>
            <person name="Benoit I."/>
            <person name="Brakhage A.A."/>
            <person name="Braus G.H."/>
            <person name="Fischer R."/>
            <person name="Frisvad J.C."/>
            <person name="Goldman G.H."/>
            <person name="Houbraken J."/>
            <person name="Oakley B."/>
            <person name="Pocsi I."/>
            <person name="Scazzocchio C."/>
            <person name="Seiboth B."/>
            <person name="vanKuyk P.A."/>
            <person name="Wortman J."/>
            <person name="Dyer P.S."/>
            <person name="Grigoriev I.V."/>
        </authorList>
    </citation>
    <scope>NUCLEOTIDE SEQUENCE [LARGE SCALE GENOMIC DNA]</scope>
    <source>
        <strain evidence="7">CBS 516.65</strain>
    </source>
</reference>
<dbReference type="OrthoDB" id="342024at2759"/>
<dbReference type="Proteomes" id="UP000184300">
    <property type="component" value="Unassembled WGS sequence"/>
</dbReference>
<dbReference type="VEuPathDB" id="FungiDB:ASPGLDRAFT_24326"/>
<dbReference type="PANTHER" id="PTHR23115">
    <property type="entry name" value="TRANSLATION FACTOR"/>
    <property type="match status" value="1"/>
</dbReference>
<keyword evidence="7" id="KW-1185">Reference proteome</keyword>
<dbReference type="Gene3D" id="3.40.50.300">
    <property type="entry name" value="P-loop containing nucleotide triphosphate hydrolases"/>
    <property type="match status" value="2"/>
</dbReference>
<protein>
    <recommendedName>
        <fullName evidence="1">Elongation factor 1-alpha</fullName>
    </recommendedName>
</protein>
<dbReference type="EMBL" id="KV878893">
    <property type="protein sequence ID" value="OJJ86184.1"/>
    <property type="molecule type" value="Genomic_DNA"/>
</dbReference>
<dbReference type="SUPFAM" id="SSF52540">
    <property type="entry name" value="P-loop containing nucleoside triphosphate hydrolases"/>
    <property type="match status" value="1"/>
</dbReference>
<dbReference type="GeneID" id="34459638"/>
<accession>A0A1L9VQM0</accession>
<dbReference type="InterPro" id="IPR050100">
    <property type="entry name" value="TRAFAC_GTPase_members"/>
</dbReference>
<dbReference type="SUPFAM" id="SSF50465">
    <property type="entry name" value="EF-Tu/eEF-1alpha/eIF2-gamma C-terminal domain"/>
    <property type="match status" value="1"/>
</dbReference>
<gene>
    <name evidence="6" type="ORF">ASPGLDRAFT_24326</name>
</gene>
<proteinExistence type="predicted"/>
<evidence type="ECO:0000313" key="7">
    <source>
        <dbReference type="Proteomes" id="UP000184300"/>
    </source>
</evidence>
<feature type="compositionally biased region" description="Basic and acidic residues" evidence="4">
    <location>
        <begin position="9"/>
        <end position="19"/>
    </location>
</feature>
<dbReference type="Gene3D" id="2.40.30.10">
    <property type="entry name" value="Translation factors"/>
    <property type="match status" value="2"/>
</dbReference>
<sequence length="340" mass="37189">MGPSTIQLRRKEQNGHFDSGKSATAGHMMLEFGAVDEDTMDDLEDEASNAGWESSKYAWIFNKLDNEIVDETKIILNRLGYNSDKVPFVPISGLDGDNISEARDSADSSWYHGWSRYVNGITEYPRKTLLETIDDMHLPGQKPTGSFRLPIQNVCHTPNVGTVVTGTVVAGTCWPGMYVTLAPNNIPVQSMQQHHESLDECSTGAIVGLCFGYTDSDGDDLDIRRGEVVSDSDNPASNCSSFTAQIIVTSHPDNIKSRYTPGVHCGTGRAPCRFEILDTMEARAGRRIGRKEAKNVQAAMIRMTPFCVEGLSDYSALGRVVVRDLGRTVAVGSVKSVEKC</sequence>
<dbReference type="InterPro" id="IPR009000">
    <property type="entry name" value="Transl_B-barrel_sf"/>
</dbReference>
<evidence type="ECO:0000313" key="6">
    <source>
        <dbReference type="EMBL" id="OJJ86184.1"/>
    </source>
</evidence>
<evidence type="ECO:0000259" key="5">
    <source>
        <dbReference type="Pfam" id="PF22594"/>
    </source>
</evidence>
<feature type="region of interest" description="Disordered" evidence="4">
    <location>
        <begin position="1"/>
        <end position="23"/>
    </location>
</feature>
<keyword evidence="2" id="KW-0547">Nucleotide-binding</keyword>
<dbReference type="GO" id="GO:0005525">
    <property type="term" value="F:GTP binding"/>
    <property type="evidence" value="ECO:0007669"/>
    <property type="project" value="UniProtKB-KW"/>
</dbReference>